<gene>
    <name evidence="1" type="ORF">HMPREF9448_00123</name>
</gene>
<dbReference type="STRING" id="742726.HMPREF9448_00123"/>
<evidence type="ECO:0000313" key="1">
    <source>
        <dbReference type="EMBL" id="EJZ65949.1"/>
    </source>
</evidence>
<dbReference type="AlphaFoldDB" id="K0XDM3"/>
<dbReference type="EMBL" id="ADLE01000001">
    <property type="protein sequence ID" value="EJZ65949.1"/>
    <property type="molecule type" value="Genomic_DNA"/>
</dbReference>
<accession>K0XDM3</accession>
<name>K0XDM3_9BACT</name>
<keyword evidence="2" id="KW-1185">Reference proteome</keyword>
<comment type="caution">
    <text evidence="1">The sequence shown here is derived from an EMBL/GenBank/DDBJ whole genome shotgun (WGS) entry which is preliminary data.</text>
</comment>
<protein>
    <submittedName>
        <fullName evidence="1">Uncharacterized protein</fullName>
    </submittedName>
</protein>
<dbReference type="Proteomes" id="UP000006044">
    <property type="component" value="Unassembled WGS sequence"/>
</dbReference>
<organism evidence="1 2">
    <name type="scientific">Barnesiella intestinihominis YIT 11860</name>
    <dbReference type="NCBI Taxonomy" id="742726"/>
    <lineage>
        <taxon>Bacteria</taxon>
        <taxon>Pseudomonadati</taxon>
        <taxon>Bacteroidota</taxon>
        <taxon>Bacteroidia</taxon>
        <taxon>Bacteroidales</taxon>
        <taxon>Barnesiellaceae</taxon>
        <taxon>Barnesiella</taxon>
    </lineage>
</organism>
<dbReference type="HOGENOM" id="CLU_3340632_0_0_10"/>
<reference evidence="1 2" key="1">
    <citation type="submission" date="2012-08" db="EMBL/GenBank/DDBJ databases">
        <title>The Genome Sequence of Barnesiella intestinihominis YIT 11860.</title>
        <authorList>
            <consortium name="The Broad Institute Genome Sequencing Platform"/>
            <person name="Earl A."/>
            <person name="Ward D."/>
            <person name="Feldgarden M."/>
            <person name="Gevers D."/>
            <person name="Morotomi M."/>
            <person name="Walker B."/>
            <person name="Young S.K."/>
            <person name="Zeng Q."/>
            <person name="Gargeya S."/>
            <person name="Fitzgerald M."/>
            <person name="Haas B."/>
            <person name="Abouelleil A."/>
            <person name="Alvarado L."/>
            <person name="Arachchi H.M."/>
            <person name="Berlin A.M."/>
            <person name="Chapman S.B."/>
            <person name="Goldberg J."/>
            <person name="Griggs A."/>
            <person name="Gujja S."/>
            <person name="Hansen M."/>
            <person name="Howarth C."/>
            <person name="Imamovic A."/>
            <person name="Larimer J."/>
            <person name="McCowen C."/>
            <person name="Montmayeur A."/>
            <person name="Murphy C."/>
            <person name="Neiman D."/>
            <person name="Pearson M."/>
            <person name="Priest M."/>
            <person name="Roberts A."/>
            <person name="Saif S."/>
            <person name="Shea T."/>
            <person name="Sisk P."/>
            <person name="Sykes S."/>
            <person name="Wortman J."/>
            <person name="Nusbaum C."/>
            <person name="Birren B."/>
        </authorList>
    </citation>
    <scope>NUCLEOTIDE SEQUENCE [LARGE SCALE GENOMIC DNA]</scope>
    <source>
        <strain evidence="1 2">YIT 11860</strain>
    </source>
</reference>
<sequence length="37" mass="4161">MNLLVHCLCNFARGNAIREISVRVYLLLSEAALSLEK</sequence>
<proteinExistence type="predicted"/>
<evidence type="ECO:0000313" key="2">
    <source>
        <dbReference type="Proteomes" id="UP000006044"/>
    </source>
</evidence>